<name>A3MU45_PYRCJ</name>
<evidence type="ECO:0000256" key="1">
    <source>
        <dbReference type="SAM" id="Phobius"/>
    </source>
</evidence>
<dbReference type="AlphaFoldDB" id="A3MU45"/>
<protein>
    <submittedName>
        <fullName evidence="2">Uncharacterized protein</fullName>
    </submittedName>
</protein>
<accession>A3MU45</accession>
<dbReference type="STRING" id="410359.Pcal_0736"/>
<feature type="transmembrane region" description="Helical" evidence="1">
    <location>
        <begin position="70"/>
        <end position="95"/>
    </location>
</feature>
<dbReference type="Proteomes" id="UP000001431">
    <property type="component" value="Chromosome"/>
</dbReference>
<dbReference type="GeneID" id="4908685"/>
<feature type="transmembrane region" description="Helical" evidence="1">
    <location>
        <begin position="32"/>
        <end position="50"/>
    </location>
</feature>
<keyword evidence="1" id="KW-0472">Membrane</keyword>
<feature type="transmembrane region" description="Helical" evidence="1">
    <location>
        <begin position="102"/>
        <end position="120"/>
    </location>
</feature>
<sequence>MASRHVGGLVFVGLMFLGMGLGLLVERPDVGLFVGMGLGFIAMAFLRGGAEEKGAEATPRPPSLPAGSSGGRFGAALLLGLGAIFLALGVVQLLGLAVPERVVGALFLVALGLGFLWWGGGGLCPVG</sequence>
<organism evidence="2 3">
    <name type="scientific">Pyrobaculum calidifontis (strain DSM 21063 / JCM 11548 / VA1)</name>
    <dbReference type="NCBI Taxonomy" id="410359"/>
    <lineage>
        <taxon>Archaea</taxon>
        <taxon>Thermoproteota</taxon>
        <taxon>Thermoprotei</taxon>
        <taxon>Thermoproteales</taxon>
        <taxon>Thermoproteaceae</taxon>
        <taxon>Pyrobaculum</taxon>
    </lineage>
</organism>
<dbReference type="EMBL" id="CP000561">
    <property type="protein sequence ID" value="ABO08162.1"/>
    <property type="molecule type" value="Genomic_DNA"/>
</dbReference>
<dbReference type="eggNOG" id="arCOG09425">
    <property type="taxonomic scope" value="Archaea"/>
</dbReference>
<gene>
    <name evidence="2" type="ordered locus">Pcal_0736</name>
</gene>
<evidence type="ECO:0000313" key="3">
    <source>
        <dbReference type="Proteomes" id="UP000001431"/>
    </source>
</evidence>
<feature type="transmembrane region" description="Helical" evidence="1">
    <location>
        <begin position="6"/>
        <end position="25"/>
    </location>
</feature>
<proteinExistence type="predicted"/>
<evidence type="ECO:0000313" key="2">
    <source>
        <dbReference type="EMBL" id="ABO08162.1"/>
    </source>
</evidence>
<keyword evidence="1" id="KW-1133">Transmembrane helix</keyword>
<dbReference type="KEGG" id="pcl:Pcal_0736"/>
<keyword evidence="3" id="KW-1185">Reference proteome</keyword>
<dbReference type="HOGENOM" id="CLU_1965644_0_0_2"/>
<dbReference type="RefSeq" id="WP_011849420.1">
    <property type="nucleotide sequence ID" value="NC_009073.1"/>
</dbReference>
<reference evidence="2" key="1">
    <citation type="submission" date="2007-02" db="EMBL/GenBank/DDBJ databases">
        <title>Complete sequence of Pyrobaculum calidifontis JCM 11548.</title>
        <authorList>
            <consortium name="US DOE Joint Genome Institute"/>
            <person name="Copeland A."/>
            <person name="Lucas S."/>
            <person name="Lapidus A."/>
            <person name="Barry K."/>
            <person name="Glavina del Rio T."/>
            <person name="Dalin E."/>
            <person name="Tice H."/>
            <person name="Pitluck S."/>
            <person name="Chain P."/>
            <person name="Malfatti S."/>
            <person name="Shin M."/>
            <person name="Vergez L."/>
            <person name="Schmutz J."/>
            <person name="Larimer F."/>
            <person name="Land M."/>
            <person name="Hauser L."/>
            <person name="Kyrpides N."/>
            <person name="Mikhailova N."/>
            <person name="Cozen A.E."/>
            <person name="Fitz-Gibbon S.T."/>
            <person name="House C.H."/>
            <person name="Saltikov C."/>
            <person name="Lowe T.M."/>
            <person name="Richardson P."/>
        </authorList>
    </citation>
    <scope>NUCLEOTIDE SEQUENCE [LARGE SCALE GENOMIC DNA]</scope>
    <source>
        <strain evidence="2">JCM 11548</strain>
    </source>
</reference>
<keyword evidence="1" id="KW-0812">Transmembrane</keyword>